<dbReference type="Proteomes" id="UP000637002">
    <property type="component" value="Unassembled WGS sequence"/>
</dbReference>
<dbReference type="PANTHER" id="PTHR30055:SF238">
    <property type="entry name" value="MYCOFACTOCIN BIOSYNTHESIS TRANSCRIPTIONAL REGULATOR MFTR-RELATED"/>
    <property type="match status" value="1"/>
</dbReference>
<reference evidence="6" key="2">
    <citation type="submission" date="2020-09" db="EMBL/GenBank/DDBJ databases">
        <authorList>
            <person name="Sun Q."/>
            <person name="Zhou Y."/>
        </authorList>
    </citation>
    <scope>NUCLEOTIDE SEQUENCE</scope>
    <source>
        <strain evidence="6">CGMCC 1.12919</strain>
    </source>
</reference>
<keyword evidence="2 4" id="KW-0238">DNA-binding</keyword>
<gene>
    <name evidence="6" type="ORF">GCM10010994_49730</name>
</gene>
<feature type="domain" description="HTH tetR-type" evidence="5">
    <location>
        <begin position="1"/>
        <end position="55"/>
    </location>
</feature>
<name>A0A916UTG1_9HYPH</name>
<evidence type="ECO:0000256" key="1">
    <source>
        <dbReference type="ARBA" id="ARBA00023015"/>
    </source>
</evidence>
<proteinExistence type="predicted"/>
<dbReference type="Gene3D" id="1.10.357.10">
    <property type="entry name" value="Tetracycline Repressor, domain 2"/>
    <property type="match status" value="1"/>
</dbReference>
<dbReference type="GO" id="GO:0000976">
    <property type="term" value="F:transcription cis-regulatory region binding"/>
    <property type="evidence" value="ECO:0007669"/>
    <property type="project" value="TreeGrafter"/>
</dbReference>
<accession>A0A916UTG1</accession>
<evidence type="ECO:0000256" key="4">
    <source>
        <dbReference type="PROSITE-ProRule" id="PRU00335"/>
    </source>
</evidence>
<evidence type="ECO:0000313" key="7">
    <source>
        <dbReference type="Proteomes" id="UP000637002"/>
    </source>
</evidence>
<dbReference type="SUPFAM" id="SSF46689">
    <property type="entry name" value="Homeodomain-like"/>
    <property type="match status" value="1"/>
</dbReference>
<keyword evidence="1" id="KW-0805">Transcription regulation</keyword>
<keyword evidence="3" id="KW-0804">Transcription</keyword>
<evidence type="ECO:0000256" key="3">
    <source>
        <dbReference type="ARBA" id="ARBA00023163"/>
    </source>
</evidence>
<dbReference type="InterPro" id="IPR001647">
    <property type="entry name" value="HTH_TetR"/>
</dbReference>
<evidence type="ECO:0000259" key="5">
    <source>
        <dbReference type="PROSITE" id="PS50977"/>
    </source>
</evidence>
<protein>
    <submittedName>
        <fullName evidence="6">TetR family transcriptional regulator</fullName>
    </submittedName>
</protein>
<dbReference type="EMBL" id="BMGG01000009">
    <property type="protein sequence ID" value="GGC85874.1"/>
    <property type="molecule type" value="Genomic_DNA"/>
</dbReference>
<dbReference type="AlphaFoldDB" id="A0A916UTG1"/>
<dbReference type="GO" id="GO:0003700">
    <property type="term" value="F:DNA-binding transcription factor activity"/>
    <property type="evidence" value="ECO:0007669"/>
    <property type="project" value="TreeGrafter"/>
</dbReference>
<feature type="DNA-binding region" description="H-T-H motif" evidence="4">
    <location>
        <begin position="18"/>
        <end position="37"/>
    </location>
</feature>
<keyword evidence="7" id="KW-1185">Reference proteome</keyword>
<evidence type="ECO:0000313" key="6">
    <source>
        <dbReference type="EMBL" id="GGC85874.1"/>
    </source>
</evidence>
<dbReference type="PANTHER" id="PTHR30055">
    <property type="entry name" value="HTH-TYPE TRANSCRIPTIONAL REGULATOR RUTR"/>
    <property type="match status" value="1"/>
</dbReference>
<evidence type="ECO:0000256" key="2">
    <source>
        <dbReference type="ARBA" id="ARBA00023125"/>
    </source>
</evidence>
<dbReference type="InterPro" id="IPR009057">
    <property type="entry name" value="Homeodomain-like_sf"/>
</dbReference>
<dbReference type="PRINTS" id="PR00455">
    <property type="entry name" value="HTHTETR"/>
</dbReference>
<reference evidence="6" key="1">
    <citation type="journal article" date="2014" name="Int. J. Syst. Evol. Microbiol.">
        <title>Complete genome sequence of Corynebacterium casei LMG S-19264T (=DSM 44701T), isolated from a smear-ripened cheese.</title>
        <authorList>
            <consortium name="US DOE Joint Genome Institute (JGI-PGF)"/>
            <person name="Walter F."/>
            <person name="Albersmeier A."/>
            <person name="Kalinowski J."/>
            <person name="Ruckert C."/>
        </authorList>
    </citation>
    <scope>NUCLEOTIDE SEQUENCE</scope>
    <source>
        <strain evidence="6">CGMCC 1.12919</strain>
    </source>
</reference>
<organism evidence="6 7">
    <name type="scientific">Chelatococcus reniformis</name>
    <dbReference type="NCBI Taxonomy" id="1494448"/>
    <lineage>
        <taxon>Bacteria</taxon>
        <taxon>Pseudomonadati</taxon>
        <taxon>Pseudomonadota</taxon>
        <taxon>Alphaproteobacteria</taxon>
        <taxon>Hyphomicrobiales</taxon>
        <taxon>Chelatococcaceae</taxon>
        <taxon>Chelatococcus</taxon>
    </lineage>
</organism>
<sequence>MSRHAAKLFVDRGVAGTSGDDIAAAAGVSTRTVWRYFRSKESCVEPLLARSARRFSAQLREWPRDTTIEAHLGACFALDRQAPQDIADGVLIVRLIALLPREPALRTAWLMACHQGEQDLIGIVANRLDRSPGDFDVKLCAATVAAAIRVIDETISMAAVSHGQTFTTAEVVERLAQAIRAASPLPFCDPVVPRIFGA</sequence>
<dbReference type="InterPro" id="IPR050109">
    <property type="entry name" value="HTH-type_TetR-like_transc_reg"/>
</dbReference>
<dbReference type="PROSITE" id="PS50977">
    <property type="entry name" value="HTH_TETR_2"/>
    <property type="match status" value="1"/>
</dbReference>
<comment type="caution">
    <text evidence="6">The sequence shown here is derived from an EMBL/GenBank/DDBJ whole genome shotgun (WGS) entry which is preliminary data.</text>
</comment>
<dbReference type="Pfam" id="PF00440">
    <property type="entry name" value="TetR_N"/>
    <property type="match status" value="1"/>
</dbReference>